<feature type="transmembrane region" description="Helical" evidence="1">
    <location>
        <begin position="20"/>
        <end position="38"/>
    </location>
</feature>
<comment type="caution">
    <text evidence="2">The sequence shown here is derived from an EMBL/GenBank/DDBJ whole genome shotgun (WGS) entry which is preliminary data.</text>
</comment>
<feature type="transmembrane region" description="Helical" evidence="1">
    <location>
        <begin position="50"/>
        <end position="75"/>
    </location>
</feature>
<accession>K2G006</accession>
<feature type="transmembrane region" description="Helical" evidence="1">
    <location>
        <begin position="81"/>
        <end position="105"/>
    </location>
</feature>
<keyword evidence="1" id="KW-0472">Membrane</keyword>
<name>K2G006_9BACT</name>
<organism evidence="2">
    <name type="scientific">uncultured bacterium</name>
    <name type="common">gcode 4</name>
    <dbReference type="NCBI Taxonomy" id="1234023"/>
    <lineage>
        <taxon>Bacteria</taxon>
        <taxon>environmental samples</taxon>
    </lineage>
</organism>
<keyword evidence="1" id="KW-1133">Transmembrane helix</keyword>
<dbReference type="EMBL" id="AMFJ01000474">
    <property type="protein sequence ID" value="EKE27482.1"/>
    <property type="molecule type" value="Genomic_DNA"/>
</dbReference>
<evidence type="ECO:0000313" key="2">
    <source>
        <dbReference type="EMBL" id="EKE27482.1"/>
    </source>
</evidence>
<protein>
    <submittedName>
        <fullName evidence="2">Uncharacterized protein</fullName>
    </submittedName>
</protein>
<gene>
    <name evidence="2" type="ORF">ACD_3C00200G0001</name>
</gene>
<reference evidence="2" key="1">
    <citation type="journal article" date="2012" name="Science">
        <title>Fermentation, hydrogen, and sulfur metabolism in multiple uncultivated bacterial phyla.</title>
        <authorList>
            <person name="Wrighton K.C."/>
            <person name="Thomas B.C."/>
            <person name="Sharon I."/>
            <person name="Miller C.S."/>
            <person name="Castelle C.J."/>
            <person name="VerBerkmoes N.C."/>
            <person name="Wilkins M.J."/>
            <person name="Hettich R.L."/>
            <person name="Lipton M.S."/>
            <person name="Williams K.H."/>
            <person name="Long P.E."/>
            <person name="Banfield J.F."/>
        </authorList>
    </citation>
    <scope>NUCLEOTIDE SEQUENCE [LARGE SCALE GENOMIC DNA]</scope>
</reference>
<proteinExistence type="predicted"/>
<sequence length="149" mass="17977">MFKQWTSYDFKINGSWCKIIQKSFCIHVLEFAFFIICYGNCSWRHRIKSFWTIFFSSFFSNISIIAFIISCNLIWSYESENIFWFFWHPSCWQMFSFIIILFLSCSNHRIRVGSKESFWKPSECSFSVQILIPFHILSIQPPSCFFQGR</sequence>
<evidence type="ECO:0000256" key="1">
    <source>
        <dbReference type="SAM" id="Phobius"/>
    </source>
</evidence>
<dbReference type="AlphaFoldDB" id="K2G006"/>
<keyword evidence="1" id="KW-0812">Transmembrane</keyword>